<keyword evidence="1" id="KW-0472">Membrane</keyword>
<dbReference type="AlphaFoldDB" id="A0A5D0MAU3"/>
<organism evidence="3 4">
    <name type="scientific">Candidatus Mcinerneyibacterium aminivorans</name>
    <dbReference type="NCBI Taxonomy" id="2703815"/>
    <lineage>
        <taxon>Bacteria</taxon>
        <taxon>Candidatus Macinerneyibacteriota</taxon>
        <taxon>Candidatus Mcinerneyibacteria</taxon>
        <taxon>Candidatus Mcinerneyibacteriales</taxon>
        <taxon>Candidatus Mcinerneyibacteriaceae</taxon>
        <taxon>Candidatus Mcinerneyibacterium</taxon>
    </lineage>
</organism>
<keyword evidence="4" id="KW-1185">Reference proteome</keyword>
<evidence type="ECO:0000313" key="3">
    <source>
        <dbReference type="EMBL" id="TYB30894.1"/>
    </source>
</evidence>
<protein>
    <submittedName>
        <fullName evidence="3">Glycosyltransferase</fullName>
    </submittedName>
</protein>
<feature type="transmembrane region" description="Helical" evidence="1">
    <location>
        <begin position="6"/>
        <end position="31"/>
    </location>
</feature>
<dbReference type="Proteomes" id="UP000324143">
    <property type="component" value="Unassembled WGS sequence"/>
</dbReference>
<dbReference type="InterPro" id="IPR029044">
    <property type="entry name" value="Nucleotide-diphossugar_trans"/>
</dbReference>
<name>A0A5D0MAU3_9BACT</name>
<evidence type="ECO:0000259" key="2">
    <source>
        <dbReference type="Pfam" id="PF00535"/>
    </source>
</evidence>
<feature type="transmembrane region" description="Helical" evidence="1">
    <location>
        <begin position="280"/>
        <end position="301"/>
    </location>
</feature>
<dbReference type="SUPFAM" id="SSF53448">
    <property type="entry name" value="Nucleotide-diphospho-sugar transferases"/>
    <property type="match status" value="1"/>
</dbReference>
<accession>A0A5D0MAU3</accession>
<dbReference type="EMBL" id="VSIX01000065">
    <property type="protein sequence ID" value="TYB30894.1"/>
    <property type="molecule type" value="Genomic_DNA"/>
</dbReference>
<dbReference type="InterPro" id="IPR001173">
    <property type="entry name" value="Glyco_trans_2-like"/>
</dbReference>
<keyword evidence="1" id="KW-0812">Transmembrane</keyword>
<feature type="transmembrane region" description="Helical" evidence="1">
    <location>
        <begin position="335"/>
        <end position="355"/>
    </location>
</feature>
<feature type="domain" description="Glycosyltransferase 2-like" evidence="2">
    <location>
        <begin position="46"/>
        <end position="215"/>
    </location>
</feature>
<sequence>MNIIVGMMMVILYISSVIYLVLAVVTLFGLLQTYKKTENILDKTVSIVIVARNEENSLGNTLKSINNLELSGLKWEVILVNDASNDDTLKIMKDFQKNNKNVKIINLKKKDDKLLGKKFGITKAVEKSSCNYIFMTDADCIVPKYWIKDALKYFTGRVGMLLGHIEYIHNSFKEKIENIETIAGSIFTFSWAFYNNSPYCRGGNMAFKKKAFEDINGYRNTPRMASGDDTFLLQKMREKFKIVPLFEKTTFIKTALDKTRTGRNERNKRKFAKNFLMRPLNLSLFLFGIFYHLLLLIFIFIFYNNIVLWLIIAVKTVVEYLLFIIGAIKMNRINYILLYPIFIIKLIYRIIYYSVAGILKGYRWKSEKEIH</sequence>
<dbReference type="GO" id="GO:0016758">
    <property type="term" value="F:hexosyltransferase activity"/>
    <property type="evidence" value="ECO:0007669"/>
    <property type="project" value="UniProtKB-ARBA"/>
</dbReference>
<dbReference type="Gene3D" id="3.90.550.10">
    <property type="entry name" value="Spore Coat Polysaccharide Biosynthesis Protein SpsA, Chain A"/>
    <property type="match status" value="1"/>
</dbReference>
<dbReference type="Pfam" id="PF00535">
    <property type="entry name" value="Glycos_transf_2"/>
    <property type="match status" value="1"/>
</dbReference>
<gene>
    <name evidence="3" type="ORF">FXF47_06845</name>
</gene>
<proteinExistence type="predicted"/>
<evidence type="ECO:0000256" key="1">
    <source>
        <dbReference type="SAM" id="Phobius"/>
    </source>
</evidence>
<reference evidence="3" key="1">
    <citation type="submission" date="2019-08" db="EMBL/GenBank/DDBJ databases">
        <title>Genomic characterization of a novel candidate phylum (ARYD3) from a high temperature, high salinity tertiary oil reservoir in north central Oklahoma, USA.</title>
        <authorList>
            <person name="Youssef N.H."/>
            <person name="Yadav A."/>
            <person name="Elshahed M.S."/>
        </authorList>
    </citation>
    <scope>NUCLEOTIDE SEQUENCE [LARGE SCALE GENOMIC DNA]</scope>
    <source>
        <strain evidence="3">ARYD3</strain>
    </source>
</reference>
<evidence type="ECO:0000313" key="4">
    <source>
        <dbReference type="Proteomes" id="UP000324143"/>
    </source>
</evidence>
<feature type="transmembrane region" description="Helical" evidence="1">
    <location>
        <begin position="307"/>
        <end position="328"/>
    </location>
</feature>
<comment type="caution">
    <text evidence="3">The sequence shown here is derived from an EMBL/GenBank/DDBJ whole genome shotgun (WGS) entry which is preliminary data.</text>
</comment>
<dbReference type="PANTHER" id="PTHR22916:SF3">
    <property type="entry name" value="UDP-GLCNAC:BETAGAL BETA-1,3-N-ACETYLGLUCOSAMINYLTRANSFERASE-LIKE PROTEIN 1"/>
    <property type="match status" value="1"/>
</dbReference>
<dbReference type="PANTHER" id="PTHR22916">
    <property type="entry name" value="GLYCOSYLTRANSFERASE"/>
    <property type="match status" value="1"/>
</dbReference>
<keyword evidence="1" id="KW-1133">Transmembrane helix</keyword>